<dbReference type="GO" id="GO:0004252">
    <property type="term" value="F:serine-type endopeptidase activity"/>
    <property type="evidence" value="ECO:0007669"/>
    <property type="project" value="InterPro"/>
</dbReference>
<dbReference type="GO" id="GO:0006508">
    <property type="term" value="P:proteolysis"/>
    <property type="evidence" value="ECO:0007669"/>
    <property type="project" value="InterPro"/>
</dbReference>
<keyword evidence="4" id="KW-1185">Reference proteome</keyword>
<sequence length="452" mass="49139">MKAARILYVIGYGLFGIIAILGEIIWIADPIRIGDYFWIDQMEWLVKLLAAIPFLWMIGAWKLRPERGSKQLVRRIVNWLVQLSSLAAALMILVNAYQLVLIGVALGAAWLFTLLDLTLSERDAGVSWRLRLLRRVVVITATAGILFWPTAYQVTTPGFTFNMNRYAQVEGGAEKGNIEGVLVIDRPAFPIDWVYARMFPHIAISKRDTTQSIGEQLQAAHSQRVGANEVGSAVAFQRVGIGQGIIPTGVYVLAIMKDSPVVDLLKPGDQITAVGGKAVATAAELSEVMSDVAPGKTLNLAIKRDGEELKIAAMTKPSADDAERAVFGIQIEDRVHADLPREVDYRSYLVYQGGPSHGAILALTLIDQLTPGGVTYGNQVAGTGTIGADGTVGLIGGIEQKAYVVWRSGADVFFVPDEQAEEARKGAPALNIVPVRTLDDMLNWLRTHPVSD</sequence>
<accession>A0A7W5AWU0</accession>
<dbReference type="SUPFAM" id="SSF54211">
    <property type="entry name" value="Ribosomal protein S5 domain 2-like"/>
    <property type="match status" value="1"/>
</dbReference>
<keyword evidence="1" id="KW-1133">Transmembrane helix</keyword>
<proteinExistence type="predicted"/>
<evidence type="ECO:0000259" key="2">
    <source>
        <dbReference type="SMART" id="SM00228"/>
    </source>
</evidence>
<keyword evidence="1" id="KW-0472">Membrane</keyword>
<keyword evidence="1" id="KW-0812">Transmembrane</keyword>
<dbReference type="GO" id="GO:0004176">
    <property type="term" value="F:ATP-dependent peptidase activity"/>
    <property type="evidence" value="ECO:0007669"/>
    <property type="project" value="InterPro"/>
</dbReference>
<feature type="transmembrane region" description="Helical" evidence="1">
    <location>
        <begin position="44"/>
        <end position="64"/>
    </location>
</feature>
<dbReference type="Gene3D" id="3.30.230.10">
    <property type="match status" value="1"/>
</dbReference>
<dbReference type="InterPro" id="IPR014721">
    <property type="entry name" value="Ribsml_uS5_D2-typ_fold_subgr"/>
</dbReference>
<dbReference type="AlphaFoldDB" id="A0A7W5AWU0"/>
<feature type="transmembrane region" description="Helical" evidence="1">
    <location>
        <begin position="100"/>
        <end position="120"/>
    </location>
</feature>
<comment type="caution">
    <text evidence="3">The sequence shown here is derived from an EMBL/GenBank/DDBJ whole genome shotgun (WGS) entry which is preliminary data.</text>
</comment>
<dbReference type="InterPro" id="IPR008269">
    <property type="entry name" value="Lon_proteolytic"/>
</dbReference>
<dbReference type="SMART" id="SM00228">
    <property type="entry name" value="PDZ"/>
    <property type="match status" value="1"/>
</dbReference>
<dbReference type="InterPro" id="IPR036034">
    <property type="entry name" value="PDZ_sf"/>
</dbReference>
<dbReference type="InterPro" id="IPR001478">
    <property type="entry name" value="PDZ"/>
</dbReference>
<dbReference type="RefSeq" id="WP_183600089.1">
    <property type="nucleotide sequence ID" value="NZ_JACHXK010000004.1"/>
</dbReference>
<feature type="transmembrane region" description="Helical" evidence="1">
    <location>
        <begin position="76"/>
        <end position="94"/>
    </location>
</feature>
<feature type="transmembrane region" description="Helical" evidence="1">
    <location>
        <begin position="132"/>
        <end position="152"/>
    </location>
</feature>
<evidence type="ECO:0000313" key="3">
    <source>
        <dbReference type="EMBL" id="MBB3110250.1"/>
    </source>
</evidence>
<feature type="transmembrane region" description="Helical" evidence="1">
    <location>
        <begin position="7"/>
        <end position="28"/>
    </location>
</feature>
<dbReference type="Pfam" id="PF13180">
    <property type="entry name" value="PDZ_2"/>
    <property type="match status" value="1"/>
</dbReference>
<dbReference type="Proteomes" id="UP000570361">
    <property type="component" value="Unassembled WGS sequence"/>
</dbReference>
<dbReference type="SUPFAM" id="SSF50156">
    <property type="entry name" value="PDZ domain-like"/>
    <property type="match status" value="1"/>
</dbReference>
<organism evidence="3 4">
    <name type="scientific">Paenibacillus phyllosphaerae</name>
    <dbReference type="NCBI Taxonomy" id="274593"/>
    <lineage>
        <taxon>Bacteria</taxon>
        <taxon>Bacillati</taxon>
        <taxon>Bacillota</taxon>
        <taxon>Bacilli</taxon>
        <taxon>Bacillales</taxon>
        <taxon>Paenibacillaceae</taxon>
        <taxon>Paenibacillus</taxon>
    </lineage>
</organism>
<feature type="domain" description="PDZ" evidence="2">
    <location>
        <begin position="223"/>
        <end position="306"/>
    </location>
</feature>
<protein>
    <submittedName>
        <fullName evidence="3">PDZ domain-containing protein</fullName>
    </submittedName>
</protein>
<reference evidence="3 4" key="1">
    <citation type="submission" date="2020-08" db="EMBL/GenBank/DDBJ databases">
        <title>Genomic Encyclopedia of Type Strains, Phase III (KMG-III): the genomes of soil and plant-associated and newly described type strains.</title>
        <authorList>
            <person name="Whitman W."/>
        </authorList>
    </citation>
    <scope>NUCLEOTIDE SEQUENCE [LARGE SCALE GENOMIC DNA]</scope>
    <source>
        <strain evidence="3 4">CECT 5862</strain>
    </source>
</reference>
<dbReference type="InterPro" id="IPR020568">
    <property type="entry name" value="Ribosomal_Su5_D2-typ_SF"/>
</dbReference>
<dbReference type="EMBL" id="JACHXK010000004">
    <property type="protein sequence ID" value="MBB3110250.1"/>
    <property type="molecule type" value="Genomic_DNA"/>
</dbReference>
<dbReference type="Gene3D" id="2.30.42.10">
    <property type="match status" value="1"/>
</dbReference>
<evidence type="ECO:0000313" key="4">
    <source>
        <dbReference type="Proteomes" id="UP000570361"/>
    </source>
</evidence>
<gene>
    <name evidence="3" type="ORF">FHS18_002317</name>
</gene>
<name>A0A7W5AWU0_9BACL</name>
<dbReference type="Pfam" id="PF05362">
    <property type="entry name" value="Lon_C"/>
    <property type="match status" value="1"/>
</dbReference>
<evidence type="ECO:0000256" key="1">
    <source>
        <dbReference type="SAM" id="Phobius"/>
    </source>
</evidence>